<dbReference type="OrthoDB" id="10071013at2759"/>
<dbReference type="EMBL" id="BT023512">
    <property type="protein sequence ID" value="AAY84912.1"/>
    <property type="molecule type" value="mRNA"/>
</dbReference>
<dbReference type="VEuPathDB" id="VectorBase:FBgn0030991"/>
<dbReference type="ExpressionAtlas" id="Q4QQA4">
    <property type="expression patterns" value="baseline and differential"/>
</dbReference>
<dbReference type="Bgee" id="FBgn0030991">
    <property type="expression patterns" value="Expressed in embryonic/larval hemocyte (Drosophila) and 128 other cell types or tissues"/>
</dbReference>
<keyword evidence="2" id="KW-1133">Transmembrane helix</keyword>
<evidence type="ECO:0000256" key="1">
    <source>
        <dbReference type="SAM" id="MobiDB-lite"/>
    </source>
</evidence>
<protein>
    <submittedName>
        <fullName evidence="4">LD05845p</fullName>
    </submittedName>
</protein>
<keyword evidence="3" id="KW-0732">Signal</keyword>
<evidence type="ECO:0000256" key="3">
    <source>
        <dbReference type="SAM" id="SignalP"/>
    </source>
</evidence>
<organism evidence="4">
    <name type="scientific">Drosophila melanogaster</name>
    <name type="common">Fruit fly</name>
    <dbReference type="NCBI Taxonomy" id="7227"/>
    <lineage>
        <taxon>Eukaryota</taxon>
        <taxon>Metazoa</taxon>
        <taxon>Ecdysozoa</taxon>
        <taxon>Arthropoda</taxon>
        <taxon>Hexapoda</taxon>
        <taxon>Insecta</taxon>
        <taxon>Pterygota</taxon>
        <taxon>Neoptera</taxon>
        <taxon>Endopterygota</taxon>
        <taxon>Diptera</taxon>
        <taxon>Brachycera</taxon>
        <taxon>Muscomorpha</taxon>
        <taxon>Ephydroidea</taxon>
        <taxon>Drosophilidae</taxon>
        <taxon>Drosophila</taxon>
        <taxon>Sophophora</taxon>
    </lineage>
</organism>
<keyword evidence="2" id="KW-0472">Membrane</keyword>
<feature type="compositionally biased region" description="Low complexity" evidence="1">
    <location>
        <begin position="185"/>
        <end position="201"/>
    </location>
</feature>
<dbReference type="AlphaFoldDB" id="Q4QQA4"/>
<sequence>TRRFTLIRIRNQTTMKLLYMLWLLSILVLVSGQQKQTANSATKDAPVVANATNVLQAKVIPGSKLESGSPGAASQLVPGKDAAVLQQDKNLNKTATAENAGKAKNLTNTDTGVPTIPLVTSKPAVEQKAAKEATNTTSTTTSSTTTTTTTAKPAAGSAIVTEGQSMKDVTKPSNSSTNGAAISPTNSTHTATATTKTVNSTIIATTPKPKKPPVVLSTDIHQEGEDMAELEKSQDKPGTKGAPTQPLATPPEPLVQGLTGSNLADHGENGYVVPIVTVLLTVPLAIGVVTIMYRRFRDMWSTRHYRRMDFLVDGMYND</sequence>
<evidence type="ECO:0000313" key="4">
    <source>
        <dbReference type="EMBL" id="AAY84912.1"/>
    </source>
</evidence>
<reference evidence="4" key="1">
    <citation type="submission" date="2005-06" db="EMBL/GenBank/DDBJ databases">
        <authorList>
            <person name="Stapleton M."/>
            <person name="Carlson J."/>
            <person name="Chavez C."/>
            <person name="Frise E."/>
            <person name="George R."/>
            <person name="Pacleb J."/>
            <person name="Park S."/>
            <person name="Wan K."/>
            <person name="Yu C."/>
            <person name="Celniker S."/>
        </authorList>
    </citation>
    <scope>NUCLEOTIDE SEQUENCE</scope>
    <source>
        <strain evidence="4">Berkeley</strain>
    </source>
</reference>
<evidence type="ECO:0000256" key="2">
    <source>
        <dbReference type="SAM" id="Phobius"/>
    </source>
</evidence>
<feature type="compositionally biased region" description="Polar residues" evidence="1">
    <location>
        <begin position="171"/>
        <end position="184"/>
    </location>
</feature>
<feature type="non-terminal residue" evidence="4">
    <location>
        <position position="1"/>
    </location>
</feature>
<accession>Q4QQA4</accession>
<feature type="signal peptide" evidence="3">
    <location>
        <begin position="1"/>
        <end position="32"/>
    </location>
</feature>
<feature type="transmembrane region" description="Helical" evidence="2">
    <location>
        <begin position="271"/>
        <end position="293"/>
    </location>
</feature>
<name>Q4QQA4_DROME</name>
<keyword evidence="2" id="KW-0812">Transmembrane</keyword>
<proteinExistence type="evidence at transcript level"/>
<dbReference type="HOGENOM" id="CLU_075918_0_0_1"/>
<feature type="region of interest" description="Disordered" evidence="1">
    <location>
        <begin position="95"/>
        <end position="261"/>
    </location>
</feature>
<feature type="compositionally biased region" description="Basic and acidic residues" evidence="1">
    <location>
        <begin position="220"/>
        <end position="238"/>
    </location>
</feature>
<feature type="compositionally biased region" description="Low complexity" evidence="1">
    <location>
        <begin position="134"/>
        <end position="150"/>
    </location>
</feature>
<feature type="chain" id="PRO_5004242450" evidence="3">
    <location>
        <begin position="33"/>
        <end position="318"/>
    </location>
</feature>